<keyword evidence="2" id="KW-1185">Reference proteome</keyword>
<dbReference type="Proteomes" id="UP001597548">
    <property type="component" value="Unassembled WGS sequence"/>
</dbReference>
<sequence>MNKTNNKLGIWMDHSNANLINLDSNKEMHSISSKFTSETKEDALHRSESLMHNKRQQMQEKFYKQIGSEILKFKHVLLFGPTNAKVELHNYLNKDLHFKNIKIDIESSGKMTDNEQVAFVKKHF</sequence>
<dbReference type="Gene3D" id="3.30.420.60">
    <property type="entry name" value="eRF1 domain 2"/>
    <property type="match status" value="1"/>
</dbReference>
<comment type="caution">
    <text evidence="1">The sequence shown here is derived from an EMBL/GenBank/DDBJ whole genome shotgun (WGS) entry which is preliminary data.</text>
</comment>
<name>A0ABW5ZTN2_9FLAO</name>
<organism evidence="1 2">
    <name type="scientific">Psychroserpens luteus</name>
    <dbReference type="NCBI Taxonomy" id="1434066"/>
    <lineage>
        <taxon>Bacteria</taxon>
        <taxon>Pseudomonadati</taxon>
        <taxon>Bacteroidota</taxon>
        <taxon>Flavobacteriia</taxon>
        <taxon>Flavobacteriales</taxon>
        <taxon>Flavobacteriaceae</taxon>
        <taxon>Psychroserpens</taxon>
    </lineage>
</organism>
<evidence type="ECO:0000313" key="2">
    <source>
        <dbReference type="Proteomes" id="UP001597548"/>
    </source>
</evidence>
<reference evidence="2" key="1">
    <citation type="journal article" date="2019" name="Int. J. Syst. Evol. Microbiol.">
        <title>The Global Catalogue of Microorganisms (GCM) 10K type strain sequencing project: providing services to taxonomists for standard genome sequencing and annotation.</title>
        <authorList>
            <consortium name="The Broad Institute Genomics Platform"/>
            <consortium name="The Broad Institute Genome Sequencing Center for Infectious Disease"/>
            <person name="Wu L."/>
            <person name="Ma J."/>
        </authorList>
    </citation>
    <scope>NUCLEOTIDE SEQUENCE [LARGE SCALE GENOMIC DNA]</scope>
    <source>
        <strain evidence="2">KCTC 32514</strain>
    </source>
</reference>
<dbReference type="SUPFAM" id="SSF53137">
    <property type="entry name" value="Translational machinery components"/>
    <property type="match status" value="1"/>
</dbReference>
<dbReference type="InterPro" id="IPR042226">
    <property type="entry name" value="eFR1_2_sf"/>
</dbReference>
<evidence type="ECO:0008006" key="3">
    <source>
        <dbReference type="Google" id="ProtNLM"/>
    </source>
</evidence>
<gene>
    <name evidence="1" type="ORF">ACFS29_09620</name>
</gene>
<accession>A0ABW5ZTN2</accession>
<dbReference type="RefSeq" id="WP_194509219.1">
    <property type="nucleotide sequence ID" value="NZ_JADILU010000007.1"/>
</dbReference>
<evidence type="ECO:0000313" key="1">
    <source>
        <dbReference type="EMBL" id="MFD2915897.1"/>
    </source>
</evidence>
<proteinExistence type="predicted"/>
<protein>
    <recommendedName>
        <fullName evidence="3">Protein required for attachment to host cells</fullName>
    </recommendedName>
</protein>
<dbReference type="EMBL" id="JBHUOS010000008">
    <property type="protein sequence ID" value="MFD2915897.1"/>
    <property type="molecule type" value="Genomic_DNA"/>
</dbReference>